<dbReference type="PANTHER" id="PTHR32063">
    <property type="match status" value="1"/>
</dbReference>
<evidence type="ECO:0000256" key="3">
    <source>
        <dbReference type="SAM" id="SignalP"/>
    </source>
</evidence>
<evidence type="ECO:0000313" key="5">
    <source>
        <dbReference type="Proteomes" id="UP000477083"/>
    </source>
</evidence>
<name>A0A6L8VFX9_9RHOB</name>
<dbReference type="Gene3D" id="3.30.70.1440">
    <property type="entry name" value="Multidrug efflux transporter AcrB pore domain"/>
    <property type="match status" value="1"/>
</dbReference>
<dbReference type="Gene3D" id="1.20.1640.10">
    <property type="entry name" value="Multidrug efflux transporter AcrB transmembrane domain"/>
    <property type="match status" value="1"/>
</dbReference>
<proteinExistence type="predicted"/>
<dbReference type="SUPFAM" id="SSF82693">
    <property type="entry name" value="Multidrug efflux transporter AcrB pore domain, PN1, PN2, PC1 and PC2 subdomains"/>
    <property type="match status" value="1"/>
</dbReference>
<dbReference type="GO" id="GO:0005886">
    <property type="term" value="C:plasma membrane"/>
    <property type="evidence" value="ECO:0007669"/>
    <property type="project" value="TreeGrafter"/>
</dbReference>
<dbReference type="SUPFAM" id="SSF82866">
    <property type="entry name" value="Multidrug efflux transporter AcrB transmembrane domain"/>
    <property type="match status" value="1"/>
</dbReference>
<dbReference type="EMBL" id="WWNR01000005">
    <property type="protein sequence ID" value="MZQ89257.1"/>
    <property type="molecule type" value="Genomic_DNA"/>
</dbReference>
<keyword evidence="2" id="KW-1133">Transmembrane helix</keyword>
<keyword evidence="3" id="KW-0732">Signal</keyword>
<dbReference type="InterPro" id="IPR001036">
    <property type="entry name" value="Acrflvin-R"/>
</dbReference>
<evidence type="ECO:0008006" key="6">
    <source>
        <dbReference type="Google" id="ProtNLM"/>
    </source>
</evidence>
<organism evidence="4 5">
    <name type="scientific">Frigidibacter albus</name>
    <dbReference type="NCBI Taxonomy" id="1465486"/>
    <lineage>
        <taxon>Bacteria</taxon>
        <taxon>Pseudomonadati</taxon>
        <taxon>Pseudomonadota</taxon>
        <taxon>Alphaproteobacteria</taxon>
        <taxon>Rhodobacterales</taxon>
        <taxon>Paracoccaceae</taxon>
        <taxon>Frigidibacter</taxon>
    </lineage>
</organism>
<dbReference type="Proteomes" id="UP000477083">
    <property type="component" value="Unassembled WGS sequence"/>
</dbReference>
<dbReference type="GO" id="GO:0042910">
    <property type="term" value="F:xenobiotic transmembrane transporter activity"/>
    <property type="evidence" value="ECO:0007669"/>
    <property type="project" value="TreeGrafter"/>
</dbReference>
<evidence type="ECO:0000256" key="2">
    <source>
        <dbReference type="SAM" id="Phobius"/>
    </source>
</evidence>
<dbReference type="SUPFAM" id="SSF82714">
    <property type="entry name" value="Multidrug efflux transporter AcrB TolC docking domain, DN and DC subdomains"/>
    <property type="match status" value="1"/>
</dbReference>
<feature type="region of interest" description="Disordered" evidence="1">
    <location>
        <begin position="414"/>
        <end position="457"/>
    </location>
</feature>
<dbReference type="Gene3D" id="3.30.70.1430">
    <property type="entry name" value="Multidrug efflux transporter AcrB pore domain"/>
    <property type="match status" value="1"/>
</dbReference>
<dbReference type="Pfam" id="PF00873">
    <property type="entry name" value="ACR_tran"/>
    <property type="match status" value="1"/>
</dbReference>
<dbReference type="OrthoDB" id="9759330at2"/>
<dbReference type="PANTHER" id="PTHR32063:SF77">
    <property type="entry name" value="ACR FAMILY TRANSPORT PROTEIN"/>
    <property type="match status" value="1"/>
</dbReference>
<feature type="compositionally biased region" description="Basic residues" evidence="1">
    <location>
        <begin position="430"/>
        <end position="441"/>
    </location>
</feature>
<dbReference type="Gene3D" id="3.30.2090.10">
    <property type="entry name" value="Multidrug efflux transporter AcrB TolC docking domain, DN and DC subdomains"/>
    <property type="match status" value="1"/>
</dbReference>
<comment type="caution">
    <text evidence="4">The sequence shown here is derived from an EMBL/GenBank/DDBJ whole genome shotgun (WGS) entry which is preliminary data.</text>
</comment>
<evidence type="ECO:0000313" key="4">
    <source>
        <dbReference type="EMBL" id="MZQ89257.1"/>
    </source>
</evidence>
<feature type="transmembrane region" description="Helical" evidence="2">
    <location>
        <begin position="370"/>
        <end position="388"/>
    </location>
</feature>
<feature type="signal peptide" evidence="3">
    <location>
        <begin position="1"/>
        <end position="22"/>
    </location>
</feature>
<evidence type="ECO:0000256" key="1">
    <source>
        <dbReference type="SAM" id="MobiDB-lite"/>
    </source>
</evidence>
<dbReference type="AlphaFoldDB" id="A0A6L8VFX9"/>
<sequence length="457" mass="47069">MGLAAASFVAGLVLLASAPAIFLPEMDAGSTTVAMELPPGATLAETEQVALAATAALKAVPEVRAVLVHAGQSPTGLADPRYATLTVGFTDRHHRAPVSELRASLATALTIPGARFDLLRDGGGREVSAGIRGRDGEATSTAALRLIEAMQAEPMFLSPGSDMPGPKPVLRIVPDRDRDADLGISADTVAETIRLSATGMPSADLPVFLDGPRRIPIRARLAPEARGEMAVIERLAVPLPEGGTIPLAAVASVETGEQTASIRRVQQMRQIEVGTDMAPGFAPSDGMAWLGAYDGFPSGIGLANTGDSENQSDTFTAFAVAMGAGITAVAVVLILLFGSVLAPLTVLAALPLSLCGVGLVLWVAAVPVSLPVVIGILMLMGITTKNSISRRRSWSGCFPDRNARMSGARCRPAGSRVWSRSSHPSGRCHFAPKHAGPHPRSARSGAAAGSTGCADHG</sequence>
<feature type="chain" id="PRO_5026919069" description="MMPL family transporter" evidence="3">
    <location>
        <begin position="23"/>
        <end position="457"/>
    </location>
</feature>
<reference evidence="4 5" key="1">
    <citation type="submission" date="2020-01" db="EMBL/GenBank/DDBJ databases">
        <title>Frigidibacter albus SP32T (=CGMCC 1.13995T).</title>
        <authorList>
            <person name="Liao X."/>
        </authorList>
    </citation>
    <scope>NUCLEOTIDE SEQUENCE [LARGE SCALE GENOMIC DNA]</scope>
    <source>
        <strain evidence="4 5">SP32</strain>
    </source>
</reference>
<keyword evidence="2" id="KW-0472">Membrane</keyword>
<keyword evidence="2" id="KW-0812">Transmembrane</keyword>
<keyword evidence="5" id="KW-1185">Reference proteome</keyword>
<gene>
    <name evidence="4" type="ORF">GS660_09145</name>
</gene>
<dbReference type="InterPro" id="IPR027463">
    <property type="entry name" value="AcrB_DN_DC_subdom"/>
</dbReference>
<protein>
    <recommendedName>
        <fullName evidence="6">MMPL family transporter</fullName>
    </recommendedName>
</protein>
<accession>A0A6L8VFX9</accession>